<evidence type="ECO:0000313" key="5">
    <source>
        <dbReference type="EMBL" id="KAF9151174.1"/>
    </source>
</evidence>
<dbReference type="GO" id="GO:0005744">
    <property type="term" value="C:TIM23 mitochondrial import inner membrane translocase complex"/>
    <property type="evidence" value="ECO:0007669"/>
    <property type="project" value="TreeGrafter"/>
</dbReference>
<evidence type="ECO:0000256" key="2">
    <source>
        <dbReference type="ARBA" id="ARBA00022692"/>
    </source>
</evidence>
<comment type="subcellular location">
    <subcellularLocation>
        <location evidence="1">Membrane</location>
        <topology evidence="1">Multi-pass membrane protein</topology>
    </subcellularLocation>
</comment>
<dbReference type="PANTHER" id="PTHR15371:SF0">
    <property type="entry name" value="SD19278P"/>
    <property type="match status" value="1"/>
</dbReference>
<organism evidence="5 6">
    <name type="scientific">Linnemannia schmuckeri</name>
    <dbReference type="NCBI Taxonomy" id="64567"/>
    <lineage>
        <taxon>Eukaryota</taxon>
        <taxon>Fungi</taxon>
        <taxon>Fungi incertae sedis</taxon>
        <taxon>Mucoromycota</taxon>
        <taxon>Mortierellomycotina</taxon>
        <taxon>Mortierellomycetes</taxon>
        <taxon>Mortierellales</taxon>
        <taxon>Mortierellaceae</taxon>
        <taxon>Linnemannia</taxon>
    </lineage>
</organism>
<name>A0A9P5RZS9_9FUNG</name>
<dbReference type="AlphaFoldDB" id="A0A9P5RZS9"/>
<keyword evidence="2" id="KW-0812">Transmembrane</keyword>
<evidence type="ECO:0000256" key="3">
    <source>
        <dbReference type="ARBA" id="ARBA00022989"/>
    </source>
</evidence>
<comment type="caution">
    <text evidence="5">The sequence shown here is derived from an EMBL/GenBank/DDBJ whole genome shotgun (WGS) entry which is preliminary data.</text>
</comment>
<evidence type="ECO:0000256" key="1">
    <source>
        <dbReference type="ARBA" id="ARBA00004141"/>
    </source>
</evidence>
<dbReference type="Pfam" id="PF02466">
    <property type="entry name" value="Tim17"/>
    <property type="match status" value="1"/>
</dbReference>
<reference evidence="5" key="1">
    <citation type="journal article" date="2020" name="Fungal Divers.">
        <title>Resolving the Mortierellaceae phylogeny through synthesis of multi-gene phylogenetics and phylogenomics.</title>
        <authorList>
            <person name="Vandepol N."/>
            <person name="Liber J."/>
            <person name="Desiro A."/>
            <person name="Na H."/>
            <person name="Kennedy M."/>
            <person name="Barry K."/>
            <person name="Grigoriev I.V."/>
            <person name="Miller A.N."/>
            <person name="O'Donnell K."/>
            <person name="Stajich J.E."/>
            <person name="Bonito G."/>
        </authorList>
    </citation>
    <scope>NUCLEOTIDE SEQUENCE</scope>
    <source>
        <strain evidence="5">NRRL 6426</strain>
    </source>
</reference>
<gene>
    <name evidence="5" type="primary">TIM23_2</name>
    <name evidence="5" type="ORF">BG015_006980</name>
</gene>
<evidence type="ECO:0000313" key="6">
    <source>
        <dbReference type="Proteomes" id="UP000748756"/>
    </source>
</evidence>
<dbReference type="GO" id="GO:0030150">
    <property type="term" value="P:protein import into mitochondrial matrix"/>
    <property type="evidence" value="ECO:0007669"/>
    <property type="project" value="TreeGrafter"/>
</dbReference>
<dbReference type="GO" id="GO:0008320">
    <property type="term" value="F:protein transmembrane transporter activity"/>
    <property type="evidence" value="ECO:0007669"/>
    <property type="project" value="TreeGrafter"/>
</dbReference>
<protein>
    <submittedName>
        <fullName evidence="5">Mitochondrial import inner membrane translocase subunit tim23</fullName>
    </submittedName>
</protein>
<sequence>MSRTNIEDEETFEPIYAAQEDFNPNDTVSSFLNTAYDPARLHPLAGLGGTGGLDYLNLEDDAGSLPGAHGRGGILPSRGWSDDLTYGTGLTYITGLTLGGAYGFFEGLRSSPSPAFKIRLNTVLNGMTRRGPFIGNSAGILALMYNGINGGIGRARGHYDPLNSVLAGGLTGAIFKSTAGLRAAGSAGGVCAVAAGIWAFGREALNL</sequence>
<keyword evidence="3" id="KW-1133">Transmembrane helix</keyword>
<accession>A0A9P5RZS9</accession>
<dbReference type="PANTHER" id="PTHR15371">
    <property type="entry name" value="TIM23"/>
    <property type="match status" value="1"/>
</dbReference>
<evidence type="ECO:0000256" key="4">
    <source>
        <dbReference type="ARBA" id="ARBA00023136"/>
    </source>
</evidence>
<proteinExistence type="predicted"/>
<dbReference type="InterPro" id="IPR045238">
    <property type="entry name" value="Tim23-like"/>
</dbReference>
<dbReference type="OrthoDB" id="159299at2759"/>
<keyword evidence="4" id="KW-0472">Membrane</keyword>
<keyword evidence="6" id="KW-1185">Reference proteome</keyword>
<dbReference type="EMBL" id="JAAAUQ010000345">
    <property type="protein sequence ID" value="KAF9151174.1"/>
    <property type="molecule type" value="Genomic_DNA"/>
</dbReference>
<dbReference type="Proteomes" id="UP000748756">
    <property type="component" value="Unassembled WGS sequence"/>
</dbReference>